<dbReference type="GO" id="GO:0016887">
    <property type="term" value="F:ATP hydrolysis activity"/>
    <property type="evidence" value="ECO:0007669"/>
    <property type="project" value="InterPro"/>
</dbReference>
<dbReference type="Pfam" id="PF00005">
    <property type="entry name" value="ABC_tran"/>
    <property type="match status" value="1"/>
</dbReference>
<dbReference type="PANTHER" id="PTHR43499:SF1">
    <property type="entry name" value="ABC TRANSPORTER I FAMILY MEMBER 1"/>
    <property type="match status" value="1"/>
</dbReference>
<keyword evidence="2" id="KW-0813">Transport</keyword>
<dbReference type="EMBL" id="JACDXJ010000001">
    <property type="protein sequence ID" value="MBA1155243.1"/>
    <property type="molecule type" value="Genomic_DNA"/>
</dbReference>
<protein>
    <submittedName>
        <fullName evidence="9">Heme ABC exporter ATP-binding protein CcmA</fullName>
    </submittedName>
</protein>
<comment type="similarity">
    <text evidence="1">Belongs to the ABC transporter superfamily.</text>
</comment>
<evidence type="ECO:0000256" key="5">
    <source>
        <dbReference type="ARBA" id="ARBA00022840"/>
    </source>
</evidence>
<gene>
    <name evidence="9" type="primary">ccmA</name>
    <name evidence="9" type="ORF">H0S73_03750</name>
</gene>
<comment type="caution">
    <text evidence="9">The sequence shown here is derived from an EMBL/GenBank/DDBJ whole genome shotgun (WGS) entry which is preliminary data.</text>
</comment>
<evidence type="ECO:0000256" key="2">
    <source>
        <dbReference type="ARBA" id="ARBA00022448"/>
    </source>
</evidence>
<name>A0A838BJV5_9HYPH</name>
<dbReference type="Gene3D" id="3.40.50.300">
    <property type="entry name" value="P-loop containing nucleotide triphosphate hydrolases"/>
    <property type="match status" value="1"/>
</dbReference>
<dbReference type="GO" id="GO:0022857">
    <property type="term" value="F:transmembrane transporter activity"/>
    <property type="evidence" value="ECO:0007669"/>
    <property type="project" value="InterPro"/>
</dbReference>
<dbReference type="NCBIfam" id="TIGR01189">
    <property type="entry name" value="ccmA"/>
    <property type="match status" value="1"/>
</dbReference>
<dbReference type="GO" id="GO:0005524">
    <property type="term" value="F:ATP binding"/>
    <property type="evidence" value="ECO:0007669"/>
    <property type="project" value="UniProtKB-KW"/>
</dbReference>
<dbReference type="InterPro" id="IPR003439">
    <property type="entry name" value="ABC_transporter-like_ATP-bd"/>
</dbReference>
<keyword evidence="5 9" id="KW-0067">ATP-binding</keyword>
<evidence type="ECO:0000313" key="9">
    <source>
        <dbReference type="EMBL" id="MBA1155243.1"/>
    </source>
</evidence>
<evidence type="ECO:0000259" key="8">
    <source>
        <dbReference type="PROSITE" id="PS50893"/>
    </source>
</evidence>
<evidence type="ECO:0000256" key="7">
    <source>
        <dbReference type="ARBA" id="ARBA00023136"/>
    </source>
</evidence>
<dbReference type="InterPro" id="IPR017871">
    <property type="entry name" value="ABC_transporter-like_CS"/>
</dbReference>
<dbReference type="PROSITE" id="PS00211">
    <property type="entry name" value="ABC_TRANSPORTER_1"/>
    <property type="match status" value="1"/>
</dbReference>
<dbReference type="RefSeq" id="WP_181050898.1">
    <property type="nucleotide sequence ID" value="NZ_JACDXJ010000001.1"/>
</dbReference>
<dbReference type="AlphaFoldDB" id="A0A838BJV5"/>
<evidence type="ECO:0000256" key="4">
    <source>
        <dbReference type="ARBA" id="ARBA00022748"/>
    </source>
</evidence>
<evidence type="ECO:0000256" key="6">
    <source>
        <dbReference type="ARBA" id="ARBA00022967"/>
    </source>
</evidence>
<dbReference type="InterPro" id="IPR003593">
    <property type="entry name" value="AAA+_ATPase"/>
</dbReference>
<dbReference type="InterPro" id="IPR005895">
    <property type="entry name" value="ABC_transptr_haem_export_CcmA"/>
</dbReference>
<sequence>MRLSVNDLACERGERRIFQGVSFVLESGEALVITGRNGAGKSTLLDLLAGRLTPAGGKILWEGAGERTLAECLHYVGHRDALKSALTAEENLTFARDFLGHPAMKPGEALDAVGLAHAARLPVAYLSAGQRRRVALARLLVAERPLWLLDEPTSALDTASQETLRLLLEKHREAGGMIAATTHSPLFLRDAKEIRIERVIRSSARVDAEHGEAGEAP</sequence>
<dbReference type="InterPro" id="IPR027417">
    <property type="entry name" value="P-loop_NTPase"/>
</dbReference>
<dbReference type="SMART" id="SM00382">
    <property type="entry name" value="AAA"/>
    <property type="match status" value="1"/>
</dbReference>
<proteinExistence type="inferred from homology"/>
<dbReference type="PANTHER" id="PTHR43499">
    <property type="entry name" value="ABC TRANSPORTER I FAMILY MEMBER 1"/>
    <property type="match status" value="1"/>
</dbReference>
<dbReference type="Proteomes" id="UP000572984">
    <property type="component" value="Unassembled WGS sequence"/>
</dbReference>
<keyword evidence="6" id="KW-1278">Translocase</keyword>
<dbReference type="GO" id="GO:0017004">
    <property type="term" value="P:cytochrome complex assembly"/>
    <property type="evidence" value="ECO:0007669"/>
    <property type="project" value="UniProtKB-KW"/>
</dbReference>
<feature type="domain" description="ABC transporter" evidence="8">
    <location>
        <begin position="3"/>
        <end position="216"/>
    </location>
</feature>
<dbReference type="PROSITE" id="PS50893">
    <property type="entry name" value="ABC_TRANSPORTER_2"/>
    <property type="match status" value="1"/>
</dbReference>
<keyword evidence="3" id="KW-0547">Nucleotide-binding</keyword>
<evidence type="ECO:0000313" key="10">
    <source>
        <dbReference type="Proteomes" id="UP000572984"/>
    </source>
</evidence>
<keyword evidence="10" id="KW-1185">Reference proteome</keyword>
<dbReference type="SUPFAM" id="SSF52540">
    <property type="entry name" value="P-loop containing nucleoside triphosphate hydrolases"/>
    <property type="match status" value="1"/>
</dbReference>
<keyword evidence="7" id="KW-0472">Membrane</keyword>
<evidence type="ECO:0000256" key="1">
    <source>
        <dbReference type="ARBA" id="ARBA00005417"/>
    </source>
</evidence>
<organism evidence="9 10">
    <name type="scientific">Microvirga mediterraneensis</name>
    <dbReference type="NCBI Taxonomy" id="2754695"/>
    <lineage>
        <taxon>Bacteria</taxon>
        <taxon>Pseudomonadati</taxon>
        <taxon>Pseudomonadota</taxon>
        <taxon>Alphaproteobacteria</taxon>
        <taxon>Hyphomicrobiales</taxon>
        <taxon>Methylobacteriaceae</taxon>
        <taxon>Microvirga</taxon>
    </lineage>
</organism>
<evidence type="ECO:0000256" key="3">
    <source>
        <dbReference type="ARBA" id="ARBA00022741"/>
    </source>
</evidence>
<accession>A0A838BJV5</accession>
<dbReference type="NCBIfam" id="NF010061">
    <property type="entry name" value="PRK13538.1"/>
    <property type="match status" value="1"/>
</dbReference>
<keyword evidence="4" id="KW-0201">Cytochrome c-type biogenesis</keyword>
<reference evidence="9 10" key="1">
    <citation type="submission" date="2020-07" db="EMBL/GenBank/DDBJ databases">
        <title>Draft genome and description of Microvirga mediterraneensis Marseille-Q2068 sp. nov.</title>
        <authorList>
            <person name="Boxberger M."/>
        </authorList>
    </citation>
    <scope>NUCLEOTIDE SEQUENCE [LARGE SCALE GENOMIC DNA]</scope>
    <source>
        <strain evidence="9 10">Marseille-Q2068</strain>
    </source>
</reference>